<dbReference type="Proteomes" id="UP000015441">
    <property type="component" value="Unassembled WGS sequence"/>
</dbReference>
<gene>
    <name evidence="2" type="ORF">BGHDH14_bgh03575</name>
</gene>
<evidence type="ECO:0000313" key="2">
    <source>
        <dbReference type="EMBL" id="CCU83159.1"/>
    </source>
</evidence>
<feature type="chain" id="PRO_5004107634" evidence="1">
    <location>
        <begin position="25"/>
        <end position="112"/>
    </location>
</feature>
<reference evidence="2 3" key="1">
    <citation type="journal article" date="2010" name="Science">
        <title>Genome expansion and gene loss in powdery mildew fungi reveal tradeoffs in extreme parasitism.</title>
        <authorList>
            <person name="Spanu P.D."/>
            <person name="Abbott J.C."/>
            <person name="Amselem J."/>
            <person name="Burgis T.A."/>
            <person name="Soanes D.M."/>
            <person name="Stueber K."/>
            <person name="Ver Loren van Themaat E."/>
            <person name="Brown J.K.M."/>
            <person name="Butcher S.A."/>
            <person name="Gurr S.J."/>
            <person name="Lebrun M.-H."/>
            <person name="Ridout C.J."/>
            <person name="Schulze-Lefert P."/>
            <person name="Talbot N.J."/>
            <person name="Ahmadinejad N."/>
            <person name="Ametz C."/>
            <person name="Barton G.R."/>
            <person name="Benjdia M."/>
            <person name="Bidzinski P."/>
            <person name="Bindschedler L.V."/>
            <person name="Both M."/>
            <person name="Brewer M.T."/>
            <person name="Cadle-Davidson L."/>
            <person name="Cadle-Davidson M.M."/>
            <person name="Collemare J."/>
            <person name="Cramer R."/>
            <person name="Frenkel O."/>
            <person name="Godfrey D."/>
            <person name="Harriman J."/>
            <person name="Hoede C."/>
            <person name="King B.C."/>
            <person name="Klages S."/>
            <person name="Kleemann J."/>
            <person name="Knoll D."/>
            <person name="Koti P.S."/>
            <person name="Kreplak J."/>
            <person name="Lopez-Ruiz F.J."/>
            <person name="Lu X."/>
            <person name="Maekawa T."/>
            <person name="Mahanil S."/>
            <person name="Micali C."/>
            <person name="Milgroom M.G."/>
            <person name="Montana G."/>
            <person name="Noir S."/>
            <person name="O'Connell R.J."/>
            <person name="Oberhaensli S."/>
            <person name="Parlange F."/>
            <person name="Pedersen C."/>
            <person name="Quesneville H."/>
            <person name="Reinhardt R."/>
            <person name="Rott M."/>
            <person name="Sacristan S."/>
            <person name="Schmidt S.M."/>
            <person name="Schoen M."/>
            <person name="Skamnioti P."/>
            <person name="Sommer H."/>
            <person name="Stephens A."/>
            <person name="Takahara H."/>
            <person name="Thordal-Christensen H."/>
            <person name="Vigouroux M."/>
            <person name="Wessling R."/>
            <person name="Wicker T."/>
            <person name="Panstruga R."/>
        </authorList>
    </citation>
    <scope>NUCLEOTIDE SEQUENCE [LARGE SCALE GENOMIC DNA]</scope>
    <source>
        <strain evidence="2">DH14</strain>
    </source>
</reference>
<evidence type="ECO:0000256" key="1">
    <source>
        <dbReference type="SAM" id="SignalP"/>
    </source>
</evidence>
<sequence length="112" mass="12708">MKFFSSASTAALACLLSLVPAVLGGSHFRCGNQQKFTMTKLRLKISSFAVSNARADDPLHPRGSFCPTYRFTRKPRGGVHTEYLFQLIDRTPTFRVFEKQTTEFFPCLFILH</sequence>
<comment type="caution">
    <text evidence="2">The sequence shown here is derived from an EMBL/GenBank/DDBJ whole genome shotgun (WGS) entry which is preliminary data.</text>
</comment>
<dbReference type="EMBL" id="CAUH01007645">
    <property type="protein sequence ID" value="CCU83159.1"/>
    <property type="molecule type" value="Genomic_DNA"/>
</dbReference>
<accession>N1JJR4</accession>
<name>N1JJR4_BLUG1</name>
<feature type="signal peptide" evidence="1">
    <location>
        <begin position="1"/>
        <end position="24"/>
    </location>
</feature>
<keyword evidence="1" id="KW-0732">Signal</keyword>
<dbReference type="InParanoid" id="N1JJR4"/>
<keyword evidence="3" id="KW-1185">Reference proteome</keyword>
<dbReference type="AlphaFoldDB" id="N1JJR4"/>
<dbReference type="HOGENOM" id="CLU_166977_0_1_1"/>
<protein>
    <submittedName>
        <fullName evidence="2">Putative candidate secreted effector protein</fullName>
    </submittedName>
</protein>
<evidence type="ECO:0000313" key="3">
    <source>
        <dbReference type="Proteomes" id="UP000015441"/>
    </source>
</evidence>
<proteinExistence type="predicted"/>
<organism evidence="2 3">
    <name type="scientific">Blumeria graminis f. sp. hordei (strain DH14)</name>
    <name type="common">Barley powdery mildew</name>
    <name type="synonym">Oidium monilioides f. sp. hordei</name>
    <dbReference type="NCBI Taxonomy" id="546991"/>
    <lineage>
        <taxon>Eukaryota</taxon>
        <taxon>Fungi</taxon>
        <taxon>Dikarya</taxon>
        <taxon>Ascomycota</taxon>
        <taxon>Pezizomycotina</taxon>
        <taxon>Leotiomycetes</taxon>
        <taxon>Erysiphales</taxon>
        <taxon>Erysiphaceae</taxon>
        <taxon>Blumeria</taxon>
        <taxon>Blumeria hordei</taxon>
    </lineage>
</organism>